<gene>
    <name evidence="1" type="ORF">Ae201684_010640</name>
</gene>
<keyword evidence="2" id="KW-1185">Reference proteome</keyword>
<name>A0A6G0WXT9_9STRA</name>
<evidence type="ECO:0008006" key="3">
    <source>
        <dbReference type="Google" id="ProtNLM"/>
    </source>
</evidence>
<dbReference type="VEuPathDB" id="FungiDB:AeMF1_006594"/>
<evidence type="ECO:0000313" key="2">
    <source>
        <dbReference type="Proteomes" id="UP000481153"/>
    </source>
</evidence>
<proteinExistence type="predicted"/>
<dbReference type="Proteomes" id="UP000481153">
    <property type="component" value="Unassembled WGS sequence"/>
</dbReference>
<reference evidence="1 2" key="1">
    <citation type="submission" date="2019-07" db="EMBL/GenBank/DDBJ databases">
        <title>Genomics analysis of Aphanomyces spp. identifies a new class of oomycete effector associated with host adaptation.</title>
        <authorList>
            <person name="Gaulin E."/>
        </authorList>
    </citation>
    <scope>NUCLEOTIDE SEQUENCE [LARGE SCALE GENOMIC DNA]</scope>
    <source>
        <strain evidence="1 2">ATCC 201684</strain>
    </source>
</reference>
<sequence length="167" mass="19100">MAKRVSTTHLSPTSVDEMRRYIVKAQRRHRVTFSSAATFEFPVAFGTSALPKETGPALGMAQTHSKMYMTDISRDTDPKHGRMMHFTHLERVTLLKAAHVDVHEIAAYCDEAIEIRQSREREANAFHLERLEKRRIRQAATILLDLVSASDDEEPARKRRRVVDSTV</sequence>
<protein>
    <recommendedName>
        <fullName evidence="3">Cysteine/serine-rich nuclear protein N-terminal domain-containing protein</fullName>
    </recommendedName>
</protein>
<dbReference type="EMBL" id="VJMJ01000135">
    <property type="protein sequence ID" value="KAF0732355.1"/>
    <property type="molecule type" value="Genomic_DNA"/>
</dbReference>
<accession>A0A6G0WXT9</accession>
<organism evidence="1 2">
    <name type="scientific">Aphanomyces euteiches</name>
    <dbReference type="NCBI Taxonomy" id="100861"/>
    <lineage>
        <taxon>Eukaryota</taxon>
        <taxon>Sar</taxon>
        <taxon>Stramenopiles</taxon>
        <taxon>Oomycota</taxon>
        <taxon>Saprolegniomycetes</taxon>
        <taxon>Saprolegniales</taxon>
        <taxon>Verrucalvaceae</taxon>
        <taxon>Aphanomyces</taxon>
    </lineage>
</organism>
<comment type="caution">
    <text evidence="1">The sequence shown here is derived from an EMBL/GenBank/DDBJ whole genome shotgun (WGS) entry which is preliminary data.</text>
</comment>
<dbReference type="AlphaFoldDB" id="A0A6G0WXT9"/>
<evidence type="ECO:0000313" key="1">
    <source>
        <dbReference type="EMBL" id="KAF0732355.1"/>
    </source>
</evidence>